<organism evidence="1 2">
    <name type="scientific">Nicotiana tabacum</name>
    <name type="common">Common tobacco</name>
    <dbReference type="NCBI Taxonomy" id="4097"/>
    <lineage>
        <taxon>Eukaryota</taxon>
        <taxon>Viridiplantae</taxon>
        <taxon>Streptophyta</taxon>
        <taxon>Embryophyta</taxon>
        <taxon>Tracheophyta</taxon>
        <taxon>Spermatophyta</taxon>
        <taxon>Magnoliopsida</taxon>
        <taxon>eudicotyledons</taxon>
        <taxon>Gunneridae</taxon>
        <taxon>Pentapetalae</taxon>
        <taxon>asterids</taxon>
        <taxon>lamiids</taxon>
        <taxon>Solanales</taxon>
        <taxon>Solanaceae</taxon>
        <taxon>Nicotianoideae</taxon>
        <taxon>Nicotianeae</taxon>
        <taxon>Nicotiana</taxon>
    </lineage>
</organism>
<sequence>MSDLHDKLEKELKIANDIFCKAECRNKVMHENLEKVNYELSRLSKWHRSSDALNWLNENCSTNKSGIGYRKHVPKFDPKYVEISINKMCTYCGRVGHFRNICPALIHAQFRNTFGIAKNVKKEEEPKVNPPVDTKWIKAKVRGNNQDCYLDSGCSRHMTGEKKNFFSLKVSQGGSVSFGNGKKSQIKGIGNIGKSLSHAIEDVYNVVGLKHNLVSISQMCDKGNEVKFNSKICTITKLDTDKIVLRGKRHNNVYKISIM</sequence>
<evidence type="ECO:0000313" key="2">
    <source>
        <dbReference type="RefSeq" id="XP_075088388.1"/>
    </source>
</evidence>
<dbReference type="Proteomes" id="UP000790787">
    <property type="component" value="Chromosome 16"/>
</dbReference>
<accession>A0AC58STU3</accession>
<gene>
    <name evidence="2" type="primary">LOC142170387</name>
</gene>
<reference evidence="1" key="1">
    <citation type="journal article" date="2014" name="Nat. Commun.">
        <title>The tobacco genome sequence and its comparison with those of tomato and potato.</title>
        <authorList>
            <person name="Sierro N."/>
            <person name="Battey J.N."/>
            <person name="Ouadi S."/>
            <person name="Bakaher N."/>
            <person name="Bovet L."/>
            <person name="Willig A."/>
            <person name="Goepfert S."/>
            <person name="Peitsch M.C."/>
            <person name="Ivanov N.V."/>
        </authorList>
    </citation>
    <scope>NUCLEOTIDE SEQUENCE [LARGE SCALE GENOMIC DNA]</scope>
</reference>
<keyword evidence="1" id="KW-1185">Reference proteome</keyword>
<protein>
    <submittedName>
        <fullName evidence="2">Uncharacterized protein LOC142170387</fullName>
    </submittedName>
</protein>
<proteinExistence type="predicted"/>
<dbReference type="RefSeq" id="XP_075088388.1">
    <property type="nucleotide sequence ID" value="XM_075232287.1"/>
</dbReference>
<evidence type="ECO:0000313" key="1">
    <source>
        <dbReference type="Proteomes" id="UP000790787"/>
    </source>
</evidence>
<reference evidence="2" key="2">
    <citation type="submission" date="2025-08" db="UniProtKB">
        <authorList>
            <consortium name="RefSeq"/>
        </authorList>
    </citation>
    <scope>IDENTIFICATION</scope>
    <source>
        <tissue evidence="2">Leaf</tissue>
    </source>
</reference>
<name>A0AC58STU3_TOBAC</name>